<dbReference type="Gene3D" id="3.30.160.20">
    <property type="match status" value="1"/>
</dbReference>
<evidence type="ECO:0000256" key="4">
    <source>
        <dbReference type="ARBA" id="ARBA00022980"/>
    </source>
</evidence>
<evidence type="ECO:0000256" key="10">
    <source>
        <dbReference type="SAM" id="MobiDB-lite"/>
    </source>
</evidence>
<evidence type="ECO:0000256" key="6">
    <source>
        <dbReference type="ARBA" id="ARBA00035255"/>
    </source>
</evidence>
<dbReference type="GO" id="GO:0003735">
    <property type="term" value="F:structural constituent of ribosome"/>
    <property type="evidence" value="ECO:0007669"/>
    <property type="project" value="UniProtKB-UniRule"/>
</dbReference>
<keyword evidence="4 8" id="KW-0689">Ribosomal protein</keyword>
<dbReference type="Pfam" id="PF03719">
    <property type="entry name" value="Ribosomal_S5_C"/>
    <property type="match status" value="1"/>
</dbReference>
<dbReference type="SUPFAM" id="SSF54211">
    <property type="entry name" value="Ribosomal protein S5 domain 2-like"/>
    <property type="match status" value="1"/>
</dbReference>
<dbReference type="NCBIfam" id="TIGR01021">
    <property type="entry name" value="rpsE_bact"/>
    <property type="match status" value="1"/>
</dbReference>
<dbReference type="PANTHER" id="PTHR48277:SF1">
    <property type="entry name" value="MITOCHONDRIAL RIBOSOMAL PROTEIN S5"/>
    <property type="match status" value="1"/>
</dbReference>
<dbReference type="Pfam" id="PF00333">
    <property type="entry name" value="Ribosomal_S5"/>
    <property type="match status" value="1"/>
</dbReference>
<keyword evidence="2" id="KW-0699">rRNA-binding</keyword>
<dbReference type="AlphaFoldDB" id="A0A2M7R9X8"/>
<dbReference type="InterPro" id="IPR014721">
    <property type="entry name" value="Ribsml_uS5_D2-typ_fold_subgr"/>
</dbReference>
<evidence type="ECO:0000256" key="9">
    <source>
        <dbReference type="RuleBase" id="RU003823"/>
    </source>
</evidence>
<evidence type="ECO:0000256" key="2">
    <source>
        <dbReference type="ARBA" id="ARBA00022730"/>
    </source>
</evidence>
<comment type="caution">
    <text evidence="12">The sequence shown here is derived from an EMBL/GenBank/DDBJ whole genome shotgun (WGS) entry which is preliminary data.</text>
</comment>
<dbReference type="Proteomes" id="UP000229449">
    <property type="component" value="Unassembled WGS sequence"/>
</dbReference>
<reference evidence="13" key="1">
    <citation type="submission" date="2017-09" db="EMBL/GenBank/DDBJ databases">
        <title>Depth-based differentiation of microbial function through sediment-hosted aquifers and enrichment of novel symbionts in the deep terrestrial subsurface.</title>
        <authorList>
            <person name="Probst A.J."/>
            <person name="Ladd B."/>
            <person name="Jarett J.K."/>
            <person name="Geller-Mcgrath D.E."/>
            <person name="Sieber C.M.K."/>
            <person name="Emerson J.B."/>
            <person name="Anantharaman K."/>
            <person name="Thomas B.C."/>
            <person name="Malmstrom R."/>
            <person name="Stieglmeier M."/>
            <person name="Klingl A."/>
            <person name="Woyke T."/>
            <person name="Ryan C.M."/>
            <person name="Banfield J.F."/>
        </authorList>
    </citation>
    <scope>NUCLEOTIDE SEQUENCE [LARGE SCALE GENOMIC DNA]</scope>
</reference>
<dbReference type="GO" id="GO:0015935">
    <property type="term" value="C:small ribosomal subunit"/>
    <property type="evidence" value="ECO:0007669"/>
    <property type="project" value="InterPro"/>
</dbReference>
<accession>A0A2M7R9X8</accession>
<evidence type="ECO:0000313" key="13">
    <source>
        <dbReference type="Proteomes" id="UP000229449"/>
    </source>
</evidence>
<dbReference type="SUPFAM" id="SSF54768">
    <property type="entry name" value="dsRNA-binding domain-like"/>
    <property type="match status" value="1"/>
</dbReference>
<dbReference type="InterPro" id="IPR018192">
    <property type="entry name" value="Ribosomal_uS5_N_CS"/>
</dbReference>
<dbReference type="InterPro" id="IPR005324">
    <property type="entry name" value="Ribosomal_uS5_C"/>
</dbReference>
<evidence type="ECO:0000313" key="12">
    <source>
        <dbReference type="EMBL" id="PIY93166.1"/>
    </source>
</evidence>
<evidence type="ECO:0000256" key="1">
    <source>
        <dbReference type="ARBA" id="ARBA00008945"/>
    </source>
</evidence>
<dbReference type="InterPro" id="IPR000851">
    <property type="entry name" value="Ribosomal_uS5"/>
</dbReference>
<comment type="similarity">
    <text evidence="1 9">Belongs to the universal ribosomal protein uS5 family.</text>
</comment>
<sequence length="241" mass="26113">MSKPQGNNKRQKPRKEKPEFDQAIVDLARVTRVTKGGKRMSFRALVVIGDRKGKVGYGVEKGPDVQIAVDKAVRQAQKNMIFVPFDKKTIPHRVEAKFKAGKVMIKPAPQGSGIIAGSSIRVVLELAGVPNASAKMLGKSNNKISNVKVTFVALSSFKHEAIEKCRKSRERIEKNKVQKIEVKSAQGGSALLGTPGAVDGKESASAKVSVDKKKVVEKTEAPVKKVIKKESTSVQTSADKE</sequence>
<dbReference type="PROSITE" id="PS00585">
    <property type="entry name" value="RIBOSOMAL_S5"/>
    <property type="match status" value="1"/>
</dbReference>
<organism evidence="12 13">
    <name type="scientific">Candidatus Magasanikbacteria bacterium CG_4_10_14_0_8_um_filter_32_14</name>
    <dbReference type="NCBI Taxonomy" id="1974640"/>
    <lineage>
        <taxon>Bacteria</taxon>
        <taxon>Candidatus Magasanikiibacteriota</taxon>
    </lineage>
</organism>
<dbReference type="Gene3D" id="3.30.230.10">
    <property type="match status" value="1"/>
</dbReference>
<dbReference type="GO" id="GO:0005737">
    <property type="term" value="C:cytoplasm"/>
    <property type="evidence" value="ECO:0007669"/>
    <property type="project" value="UniProtKB-ARBA"/>
</dbReference>
<dbReference type="GO" id="GO:0019843">
    <property type="term" value="F:rRNA binding"/>
    <property type="evidence" value="ECO:0007669"/>
    <property type="project" value="UniProtKB-KW"/>
</dbReference>
<keyword evidence="3" id="KW-0694">RNA-binding</keyword>
<feature type="region of interest" description="Disordered" evidence="10">
    <location>
        <begin position="1"/>
        <end position="20"/>
    </location>
</feature>
<evidence type="ECO:0000256" key="5">
    <source>
        <dbReference type="ARBA" id="ARBA00023274"/>
    </source>
</evidence>
<dbReference type="InterPro" id="IPR005712">
    <property type="entry name" value="Ribosomal_uS5_bac-type"/>
</dbReference>
<evidence type="ECO:0000259" key="11">
    <source>
        <dbReference type="PROSITE" id="PS50881"/>
    </source>
</evidence>
<evidence type="ECO:0000256" key="3">
    <source>
        <dbReference type="ARBA" id="ARBA00022884"/>
    </source>
</evidence>
<name>A0A2M7R9X8_9BACT</name>
<protein>
    <recommendedName>
        <fullName evidence="6">Small ribosomal subunit protein uS5</fullName>
    </recommendedName>
    <alternativeName>
        <fullName evidence="7">30S ribosomal protein S5</fullName>
    </alternativeName>
</protein>
<dbReference type="EMBL" id="PFMA01000076">
    <property type="protein sequence ID" value="PIY93166.1"/>
    <property type="molecule type" value="Genomic_DNA"/>
</dbReference>
<dbReference type="InterPro" id="IPR020568">
    <property type="entry name" value="Ribosomal_Su5_D2-typ_SF"/>
</dbReference>
<proteinExistence type="inferred from homology"/>
<dbReference type="PROSITE" id="PS50881">
    <property type="entry name" value="S5_DSRBD"/>
    <property type="match status" value="1"/>
</dbReference>
<dbReference type="FunFam" id="3.30.230.10:FF:000002">
    <property type="entry name" value="30S ribosomal protein S5"/>
    <property type="match status" value="1"/>
</dbReference>
<dbReference type="InterPro" id="IPR013810">
    <property type="entry name" value="Ribosomal_uS5_N"/>
</dbReference>
<dbReference type="PANTHER" id="PTHR48277">
    <property type="entry name" value="MITOCHONDRIAL RIBOSOMAL PROTEIN S5"/>
    <property type="match status" value="1"/>
</dbReference>
<evidence type="ECO:0000256" key="7">
    <source>
        <dbReference type="ARBA" id="ARBA00035519"/>
    </source>
</evidence>
<feature type="domain" description="S5 DRBM" evidence="11">
    <location>
        <begin position="20"/>
        <end position="83"/>
    </location>
</feature>
<keyword evidence="5 8" id="KW-0687">Ribonucleoprotein</keyword>
<evidence type="ECO:0000256" key="8">
    <source>
        <dbReference type="PROSITE-ProRule" id="PRU00268"/>
    </source>
</evidence>
<dbReference type="GO" id="GO:0006412">
    <property type="term" value="P:translation"/>
    <property type="evidence" value="ECO:0007669"/>
    <property type="project" value="InterPro"/>
</dbReference>
<gene>
    <name evidence="12" type="ORF">COY69_03160</name>
</gene>